<dbReference type="STRING" id="764299.STRIC_0174"/>
<evidence type="ECO:0000313" key="3">
    <source>
        <dbReference type="Proteomes" id="UP000003330"/>
    </source>
</evidence>
<dbReference type="InterPro" id="IPR025164">
    <property type="entry name" value="Toastrack_DUF4097"/>
</dbReference>
<dbReference type="AlphaFoldDB" id="G5K0P8"/>
<organism evidence="2 3">
    <name type="scientific">Streptococcus ictaluri 707-05</name>
    <dbReference type="NCBI Taxonomy" id="764299"/>
    <lineage>
        <taxon>Bacteria</taxon>
        <taxon>Bacillati</taxon>
        <taxon>Bacillota</taxon>
        <taxon>Bacilli</taxon>
        <taxon>Lactobacillales</taxon>
        <taxon>Streptococcaceae</taxon>
        <taxon>Streptococcus</taxon>
    </lineage>
</organism>
<reference evidence="2 3" key="1">
    <citation type="journal article" date="2014" name="Int. J. Syst. Evol. Microbiol.">
        <title>Phylogenomics and the dynamic genome evolution of the genus Streptococcus.</title>
        <authorList>
            <consortium name="The Broad Institute Genome Sequencing Platform"/>
            <person name="Richards V.P."/>
            <person name="Palmer S.R."/>
            <person name="Pavinski Bitar P.D."/>
            <person name="Qin X."/>
            <person name="Weinstock G.M."/>
            <person name="Highlander S.K."/>
            <person name="Town C.D."/>
            <person name="Burne R.A."/>
            <person name="Stanhope M.J."/>
        </authorList>
    </citation>
    <scope>NUCLEOTIDE SEQUENCE [LARGE SCALE GENOMIC DNA]</scope>
    <source>
        <strain evidence="2 3">707-05</strain>
    </source>
</reference>
<dbReference type="RefSeq" id="WP_008087789.1">
    <property type="nucleotide sequence ID" value="NZ_AEUX02000003.1"/>
</dbReference>
<protein>
    <recommendedName>
        <fullName evidence="1">DUF4097 domain-containing protein</fullName>
    </recommendedName>
</protein>
<dbReference type="EMBL" id="AEUX02000003">
    <property type="protein sequence ID" value="EHI70574.1"/>
    <property type="molecule type" value="Genomic_DNA"/>
</dbReference>
<keyword evidence="3" id="KW-1185">Reference proteome</keyword>
<feature type="domain" description="DUF4097" evidence="1">
    <location>
        <begin position="8"/>
        <end position="313"/>
    </location>
</feature>
<comment type="caution">
    <text evidence="2">The sequence shown here is derived from an EMBL/GenBank/DDBJ whole genome shotgun (WGS) entry which is preliminary data.</text>
</comment>
<gene>
    <name evidence="2" type="ORF">STRIC_0174</name>
</gene>
<dbReference type="OrthoDB" id="2218107at2"/>
<dbReference type="Proteomes" id="UP000003330">
    <property type="component" value="Unassembled WGS sequence"/>
</dbReference>
<evidence type="ECO:0000313" key="2">
    <source>
        <dbReference type="EMBL" id="EHI70574.1"/>
    </source>
</evidence>
<name>G5K0P8_9STRE</name>
<accession>G5K0P8</accession>
<dbReference type="Pfam" id="PF13349">
    <property type="entry name" value="DUF4097"/>
    <property type="match status" value="1"/>
</dbReference>
<dbReference type="Gene3D" id="2.160.20.120">
    <property type="match status" value="1"/>
</dbReference>
<evidence type="ECO:0000259" key="1">
    <source>
        <dbReference type="Pfam" id="PF13349"/>
    </source>
</evidence>
<proteinExistence type="predicted"/>
<sequence>MTQTLNKIDDIDLAISNYEVVIETSEIKQPTVSYYTHPKFLDPIKVSATNGTLNISQKYRDFVVTGAIEIMGFTFNDLQRHANRRQIIITLPKNTVLKELKGHNFFYVSLNNITIKKFELTAPLQLIDSRIEQGDIQGPLTATRSNLKQITANSGDNLVTLTDSILENSDITIASGGFTTYNSQLSHVSIHTINPGGVECNDGSIYTIQFTTPAAKENDEYSSQPVSLVAFNKVKLTGKNKFQGGNIDMDLTLVNSEAIQYQAETVNGTIRLGDKLASTPLSKESSSGKTIFKTDNASDHLVDISVNTGNIDIH</sequence>
<dbReference type="eggNOG" id="COG3595">
    <property type="taxonomic scope" value="Bacteria"/>
</dbReference>